<keyword evidence="3" id="KW-1185">Reference proteome</keyword>
<evidence type="ECO:0000256" key="1">
    <source>
        <dbReference type="ARBA" id="ARBA00010617"/>
    </source>
</evidence>
<gene>
    <name evidence="2" type="ORF">J2T60_001148</name>
</gene>
<accession>A0ABT1G7A5</accession>
<organism evidence="2 3">
    <name type="scientific">Natronospira proteinivora</name>
    <dbReference type="NCBI Taxonomy" id="1807133"/>
    <lineage>
        <taxon>Bacteria</taxon>
        <taxon>Pseudomonadati</taxon>
        <taxon>Pseudomonadota</taxon>
        <taxon>Gammaproteobacteria</taxon>
        <taxon>Natronospirales</taxon>
        <taxon>Natronospiraceae</taxon>
        <taxon>Natronospira</taxon>
    </lineage>
</organism>
<dbReference type="SUPFAM" id="SSF48264">
    <property type="entry name" value="Cytochrome P450"/>
    <property type="match status" value="1"/>
</dbReference>
<sequence>MKQKRQPDWDPRASVVQRDQRAAYDEMRRRCPVAWSDYQGWSLFRHADVLRVLHDHDSFSNAVSRHISVPNGMDPPEHGPYRAMIEPYFFPERIRAFEPRVRDITRALLAKIREDETEVMADLALPFAARAQCKFLGWPSTYADRLINWNHRNHAATLAADRPAMARIAVDFRAMVDELLDARQDAPPESDLTAALMHERVNGQPLDREAITSLLRNWTVGEVGTISASVGILVDVLIQEAGLLSWLKRSPAHIPMAVDEVLRRHGPLGANRRVATRDVELGGRLIRKGERLSLNWVAANRDPEAHKAPDELCFDRSPADNLLYGAGIHVCPGAGLARMELRVFMESLLTQIKDLQPARRGQAELAVFPASGFARLPVSIRMT</sequence>
<name>A0ABT1G7A5_9GAMM</name>
<comment type="caution">
    <text evidence="2">The sequence shown here is derived from an EMBL/GenBank/DDBJ whole genome shotgun (WGS) entry which is preliminary data.</text>
</comment>
<dbReference type="InterPro" id="IPR001128">
    <property type="entry name" value="Cyt_P450"/>
</dbReference>
<dbReference type="RefSeq" id="WP_253446678.1">
    <property type="nucleotide sequence ID" value="NZ_JALJYF010000001.1"/>
</dbReference>
<dbReference type="Pfam" id="PF00067">
    <property type="entry name" value="p450"/>
    <property type="match status" value="1"/>
</dbReference>
<evidence type="ECO:0000313" key="3">
    <source>
        <dbReference type="Proteomes" id="UP001523550"/>
    </source>
</evidence>
<dbReference type="Gene3D" id="1.10.630.10">
    <property type="entry name" value="Cytochrome P450"/>
    <property type="match status" value="1"/>
</dbReference>
<protein>
    <submittedName>
        <fullName evidence="2">Cytochrome P450</fullName>
    </submittedName>
</protein>
<reference evidence="2 3" key="1">
    <citation type="submission" date="2022-03" db="EMBL/GenBank/DDBJ databases">
        <title>Genomic Encyclopedia of Type Strains, Phase III (KMG-III): the genomes of soil and plant-associated and newly described type strains.</title>
        <authorList>
            <person name="Whitman W."/>
        </authorList>
    </citation>
    <scope>NUCLEOTIDE SEQUENCE [LARGE SCALE GENOMIC DNA]</scope>
    <source>
        <strain evidence="2 3">BSker1</strain>
    </source>
</reference>
<dbReference type="Proteomes" id="UP001523550">
    <property type="component" value="Unassembled WGS sequence"/>
</dbReference>
<comment type="similarity">
    <text evidence="1">Belongs to the cytochrome P450 family.</text>
</comment>
<dbReference type="InterPro" id="IPR002397">
    <property type="entry name" value="Cyt_P450_B"/>
</dbReference>
<dbReference type="EMBL" id="JALJYF010000001">
    <property type="protein sequence ID" value="MCP1727183.1"/>
    <property type="molecule type" value="Genomic_DNA"/>
</dbReference>
<dbReference type="PRINTS" id="PR00359">
    <property type="entry name" value="BP450"/>
</dbReference>
<proteinExistence type="inferred from homology"/>
<evidence type="ECO:0000313" key="2">
    <source>
        <dbReference type="EMBL" id="MCP1727183.1"/>
    </source>
</evidence>
<dbReference type="PANTHER" id="PTHR46696">
    <property type="entry name" value="P450, PUTATIVE (EUROFUNG)-RELATED"/>
    <property type="match status" value="1"/>
</dbReference>
<dbReference type="InterPro" id="IPR036396">
    <property type="entry name" value="Cyt_P450_sf"/>
</dbReference>
<dbReference type="PANTHER" id="PTHR46696:SF6">
    <property type="entry name" value="P450, PUTATIVE (EUROFUNG)-RELATED"/>
    <property type="match status" value="1"/>
</dbReference>